<name>A0ABP1FC74_9FLAO</name>
<comment type="caution">
    <text evidence="1">The sequence shown here is derived from an EMBL/GenBank/DDBJ whole genome shotgun (WGS) entry which is preliminary data.</text>
</comment>
<organism evidence="1 2">
    <name type="scientific">Tenacibaculum vairaonense</name>
    <dbReference type="NCBI Taxonomy" id="3137860"/>
    <lineage>
        <taxon>Bacteria</taxon>
        <taxon>Pseudomonadati</taxon>
        <taxon>Bacteroidota</taxon>
        <taxon>Flavobacteriia</taxon>
        <taxon>Flavobacteriales</taxon>
        <taxon>Flavobacteriaceae</taxon>
        <taxon>Tenacibaculum</taxon>
    </lineage>
</organism>
<sequence>MKYFIINKLLLVVTLISFGCNNCKETNTKVFKDKLPLFNKVVTILEKSEKQNLTVENLKDNLTKNEIKTLDELSFKNIELVNGISVLTFKQAYKKGFLSKTFNENMKSCNVYLFYSRDWAKRKEVTKYPQYIECSYEEKELNNNWIYIFQKWNCAD</sequence>
<proteinExistence type="predicted"/>
<dbReference type="PROSITE" id="PS51257">
    <property type="entry name" value="PROKAR_LIPOPROTEIN"/>
    <property type="match status" value="1"/>
</dbReference>
<dbReference type="EMBL" id="CAXJRC010000042">
    <property type="protein sequence ID" value="CAL2107965.1"/>
    <property type="molecule type" value="Genomic_DNA"/>
</dbReference>
<evidence type="ECO:0000313" key="2">
    <source>
        <dbReference type="Proteomes" id="UP001497602"/>
    </source>
</evidence>
<dbReference type="RefSeq" id="WP_348739543.1">
    <property type="nucleotide sequence ID" value="NZ_CAXJRC010000042.1"/>
</dbReference>
<evidence type="ECO:0000313" key="1">
    <source>
        <dbReference type="EMBL" id="CAL2107965.1"/>
    </source>
</evidence>
<evidence type="ECO:0008006" key="3">
    <source>
        <dbReference type="Google" id="ProtNLM"/>
    </source>
</evidence>
<keyword evidence="2" id="KW-1185">Reference proteome</keyword>
<gene>
    <name evidence="1" type="ORF">T190115A13A_50207</name>
</gene>
<dbReference type="Proteomes" id="UP001497602">
    <property type="component" value="Unassembled WGS sequence"/>
</dbReference>
<protein>
    <recommendedName>
        <fullName evidence="3">Lipoprotein</fullName>
    </recommendedName>
</protein>
<reference evidence="1 2" key="1">
    <citation type="submission" date="2024-05" db="EMBL/GenBank/DDBJ databases">
        <authorList>
            <person name="Duchaud E."/>
        </authorList>
    </citation>
    <scope>NUCLEOTIDE SEQUENCE [LARGE SCALE GENOMIC DNA]</scope>
    <source>
        <strain evidence="1">Ena-SAMPLE-TAB-13-05-2024-13:56:06:370-140305</strain>
    </source>
</reference>
<accession>A0ABP1FC74</accession>